<dbReference type="PANTHER" id="PTHR13096">
    <property type="entry name" value="MINA53 MYC INDUCED NUCLEAR ANTIGEN"/>
    <property type="match status" value="1"/>
</dbReference>
<dbReference type="RefSeq" id="WP_142903346.1">
    <property type="nucleotide sequence ID" value="NZ_ML660089.1"/>
</dbReference>
<dbReference type="InterPro" id="IPR039994">
    <property type="entry name" value="NO66-like"/>
</dbReference>
<evidence type="ECO:0000313" key="5">
    <source>
        <dbReference type="EMBL" id="TQV84266.1"/>
    </source>
</evidence>
<protein>
    <submittedName>
        <fullName evidence="5">Cupin</fullName>
    </submittedName>
</protein>
<dbReference type="GO" id="GO:0032453">
    <property type="term" value="F:histone H3K4 demethylase activity"/>
    <property type="evidence" value="ECO:0007669"/>
    <property type="project" value="TreeGrafter"/>
</dbReference>
<dbReference type="Pfam" id="PF08007">
    <property type="entry name" value="JmjC_2"/>
    <property type="match status" value="1"/>
</dbReference>
<dbReference type="OrthoDB" id="479699at2"/>
<reference evidence="5 6" key="1">
    <citation type="submission" date="2019-06" db="EMBL/GenBank/DDBJ databases">
        <title>Whole genome sequence for Cellvibrionaceae sp. R142.</title>
        <authorList>
            <person name="Wang G."/>
        </authorList>
    </citation>
    <scope>NUCLEOTIDE SEQUENCE [LARGE SCALE GENOMIC DNA]</scope>
    <source>
        <strain evidence="5 6">R142</strain>
    </source>
</reference>
<dbReference type="PROSITE" id="PS51184">
    <property type="entry name" value="JMJC"/>
    <property type="match status" value="1"/>
</dbReference>
<comment type="cofactor">
    <cofactor evidence="1">
        <name>Fe(2+)</name>
        <dbReference type="ChEBI" id="CHEBI:29033"/>
    </cofactor>
</comment>
<organism evidence="5 6">
    <name type="scientific">Exilibacterium tricleocarpae</name>
    <dbReference type="NCBI Taxonomy" id="2591008"/>
    <lineage>
        <taxon>Bacteria</taxon>
        <taxon>Pseudomonadati</taxon>
        <taxon>Pseudomonadota</taxon>
        <taxon>Gammaproteobacteria</taxon>
        <taxon>Cellvibrionales</taxon>
        <taxon>Cellvibrionaceae</taxon>
        <taxon>Exilibacterium</taxon>
    </lineage>
</organism>
<evidence type="ECO:0000259" key="4">
    <source>
        <dbReference type="PROSITE" id="PS51184"/>
    </source>
</evidence>
<evidence type="ECO:0000256" key="2">
    <source>
        <dbReference type="ARBA" id="ARBA00022723"/>
    </source>
</evidence>
<dbReference type="Proteomes" id="UP000319732">
    <property type="component" value="Unassembled WGS sequence"/>
</dbReference>
<dbReference type="InterPro" id="IPR003347">
    <property type="entry name" value="JmjC_dom"/>
</dbReference>
<feature type="domain" description="JmjC" evidence="4">
    <location>
        <begin position="108"/>
        <end position="246"/>
    </location>
</feature>
<proteinExistence type="predicted"/>
<comment type="caution">
    <text evidence="5">The sequence shown here is derived from an EMBL/GenBank/DDBJ whole genome shotgun (WGS) entry which is preliminary data.</text>
</comment>
<keyword evidence="2" id="KW-0479">Metal-binding</keyword>
<dbReference type="EMBL" id="VHSG01000006">
    <property type="protein sequence ID" value="TQV84266.1"/>
    <property type="molecule type" value="Genomic_DNA"/>
</dbReference>
<sequence length="402" mass="45513">MTESRYDLASLIHPVSLDTFRDEYWEKKPLVIHREVPGYFDGLMSLRDLDELISSTSIRAPLVVTRGGENGGGLTQKKTSANDLIDRANLLERLYSRYRNGATINLHFAHEQWTPLKKLCQTLASELSASFHTNIYLTPPNAQGLDTHYDTHDVFVLQTVGCKRWRLYDSPFRLPTQSLSFKSEKLEIGEPSAEFDLHTGDLLYIPRGWVHDARTLNTTSAHITLGVHHLTWEHVLRGAIVDIFERDGTFRASLPIGFNSDPALRCKAEEQLSALIDNLCQKIDPTQLIDEAAEEAWQSTQSSLGGHLVDLVELERLGLDTTVTKRLEAAVSHTKEKDLVFLRFNGKKIELPADLEKEVQFITRNKTFAARDLPGGRDDRDKLELVQHLVMEGLLTMNPVDY</sequence>
<evidence type="ECO:0000256" key="1">
    <source>
        <dbReference type="ARBA" id="ARBA00001954"/>
    </source>
</evidence>
<evidence type="ECO:0000256" key="3">
    <source>
        <dbReference type="ARBA" id="ARBA00023004"/>
    </source>
</evidence>
<dbReference type="AlphaFoldDB" id="A0A545U494"/>
<dbReference type="GO" id="GO:0046872">
    <property type="term" value="F:metal ion binding"/>
    <property type="evidence" value="ECO:0007669"/>
    <property type="project" value="UniProtKB-KW"/>
</dbReference>
<dbReference type="Gene3D" id="2.60.120.650">
    <property type="entry name" value="Cupin"/>
    <property type="match status" value="1"/>
</dbReference>
<dbReference type="SUPFAM" id="SSF51197">
    <property type="entry name" value="Clavaminate synthase-like"/>
    <property type="match status" value="1"/>
</dbReference>
<dbReference type="PANTHER" id="PTHR13096:SF9">
    <property type="entry name" value="BIFUNCTIONAL LYSINE-SPECIFIC DEMETHYLASE AND HISTIDYL-HYDROXYLASE"/>
    <property type="match status" value="1"/>
</dbReference>
<keyword evidence="3" id="KW-0408">Iron</keyword>
<evidence type="ECO:0000313" key="6">
    <source>
        <dbReference type="Proteomes" id="UP000319732"/>
    </source>
</evidence>
<accession>A0A545U494</accession>
<gene>
    <name evidence="5" type="ORF">FKG94_06310</name>
</gene>
<name>A0A545U494_9GAMM</name>
<dbReference type="GO" id="GO:0051864">
    <property type="term" value="F:histone H3K36 demethylase activity"/>
    <property type="evidence" value="ECO:0007669"/>
    <property type="project" value="TreeGrafter"/>
</dbReference>
<keyword evidence="6" id="KW-1185">Reference proteome</keyword>